<feature type="domain" description="MazG C-terminal" evidence="1">
    <location>
        <begin position="13"/>
        <end position="194"/>
    </location>
</feature>
<sequence length="195" mass="23041">MLKVKDNLTSNTSDWNANEQLPKQLMVRFEEIFNGKYYQVRVMLNGMQVGDIVDDNSFIDDGYRYHDVFHYTFATLLEWSPCSRSMLKRKRKSIEDIDRIEDGARAAITEEAISLMIFNNAVNNDYFYKRSNIDDSLLTIIKNMVEPFEVRTKSKSDWEKAILKSYELFRHLRKNKGGIINFNLENKNIIYKKLN</sequence>
<evidence type="ECO:0000313" key="3">
    <source>
        <dbReference type="Proteomes" id="UP001430700"/>
    </source>
</evidence>
<comment type="caution">
    <text evidence="2">The sequence shown here is derived from an EMBL/GenBank/DDBJ whole genome shotgun (WGS) entry which is preliminary data.</text>
</comment>
<protein>
    <submittedName>
        <fullName evidence="2">Nucleotide pyrophosphohydrolase</fullName>
    </submittedName>
</protein>
<dbReference type="EMBL" id="JAJJMN010000001">
    <property type="protein sequence ID" value="MCC9018903.1"/>
    <property type="molecule type" value="Genomic_DNA"/>
</dbReference>
<dbReference type="Proteomes" id="UP001430700">
    <property type="component" value="Unassembled WGS sequence"/>
</dbReference>
<evidence type="ECO:0000313" key="2">
    <source>
        <dbReference type="EMBL" id="MCC9018903.1"/>
    </source>
</evidence>
<reference evidence="2" key="1">
    <citation type="submission" date="2021-11" db="EMBL/GenBank/DDBJ databases">
        <title>Description of novel Flavobacterium species.</title>
        <authorList>
            <person name="Saticioglu I.B."/>
            <person name="Ay H."/>
            <person name="Altun S."/>
            <person name="Duman M."/>
        </authorList>
    </citation>
    <scope>NUCLEOTIDE SEQUENCE</scope>
    <source>
        <strain evidence="2">F-126</strain>
    </source>
</reference>
<keyword evidence="3" id="KW-1185">Reference proteome</keyword>
<dbReference type="Pfam" id="PF18722">
    <property type="entry name" value="MazG_C"/>
    <property type="match status" value="1"/>
</dbReference>
<gene>
    <name evidence="2" type="ORF">LNQ34_14120</name>
</gene>
<evidence type="ECO:0000259" key="1">
    <source>
        <dbReference type="Pfam" id="PF18722"/>
    </source>
</evidence>
<dbReference type="InterPro" id="IPR041407">
    <property type="entry name" value="MazG_C"/>
</dbReference>
<proteinExistence type="predicted"/>
<name>A0ABS8M243_9FLAO</name>
<accession>A0ABS8M243</accession>
<organism evidence="2 3">
    <name type="scientific">Flavobacterium lipolyticum</name>
    <dbReference type="NCBI Taxonomy" id="2893754"/>
    <lineage>
        <taxon>Bacteria</taxon>
        <taxon>Pseudomonadati</taxon>
        <taxon>Bacteroidota</taxon>
        <taxon>Flavobacteriia</taxon>
        <taxon>Flavobacteriales</taxon>
        <taxon>Flavobacteriaceae</taxon>
        <taxon>Flavobacterium</taxon>
    </lineage>
</organism>
<dbReference type="RefSeq" id="WP_230000197.1">
    <property type="nucleotide sequence ID" value="NZ_JAJJMN010000001.1"/>
</dbReference>